<feature type="repeat" description="WD" evidence="3">
    <location>
        <begin position="1108"/>
        <end position="1142"/>
    </location>
</feature>
<dbReference type="InterPro" id="IPR036322">
    <property type="entry name" value="WD40_repeat_dom_sf"/>
</dbReference>
<protein>
    <submittedName>
        <fullName evidence="7">PD40 domain-containing protein</fullName>
    </submittedName>
</protein>
<evidence type="ECO:0000256" key="2">
    <source>
        <dbReference type="ARBA" id="ARBA00022737"/>
    </source>
</evidence>
<dbReference type="SUPFAM" id="SSF50978">
    <property type="entry name" value="WD40 repeat-like"/>
    <property type="match status" value="1"/>
</dbReference>
<dbReference type="Gene3D" id="3.40.50.300">
    <property type="entry name" value="P-loop containing nucleotide triphosphate hydrolases"/>
    <property type="match status" value="1"/>
</dbReference>
<dbReference type="InterPro" id="IPR001680">
    <property type="entry name" value="WD40_rpt"/>
</dbReference>
<dbReference type="PANTHER" id="PTHR19848">
    <property type="entry name" value="WD40 REPEAT PROTEIN"/>
    <property type="match status" value="1"/>
</dbReference>
<dbReference type="CDD" id="cd00200">
    <property type="entry name" value="WD40"/>
    <property type="match status" value="2"/>
</dbReference>
<evidence type="ECO:0000259" key="6">
    <source>
        <dbReference type="Pfam" id="PF20703"/>
    </source>
</evidence>
<feature type="repeat" description="WD" evidence="3">
    <location>
        <begin position="1026"/>
        <end position="1067"/>
    </location>
</feature>
<dbReference type="InterPro" id="IPR019734">
    <property type="entry name" value="TPR_rpt"/>
</dbReference>
<dbReference type="Pfam" id="PF00400">
    <property type="entry name" value="WD40"/>
    <property type="match status" value="14"/>
</dbReference>
<dbReference type="RefSeq" id="WP_190971544.1">
    <property type="nucleotide sequence ID" value="NZ_JACJTE010000118.1"/>
</dbReference>
<keyword evidence="2" id="KW-0677">Repeat</keyword>
<evidence type="ECO:0000256" key="5">
    <source>
        <dbReference type="SAM" id="Coils"/>
    </source>
</evidence>
<dbReference type="InterPro" id="IPR049052">
    <property type="entry name" value="nSTAND1"/>
</dbReference>
<feature type="repeat" description="WD" evidence="3">
    <location>
        <begin position="1283"/>
        <end position="1317"/>
    </location>
</feature>
<keyword evidence="8" id="KW-1185">Reference proteome</keyword>
<organism evidence="7 8">
    <name type="scientific">Nostoc linckia FACHB-391</name>
    <dbReference type="NCBI Taxonomy" id="2692906"/>
    <lineage>
        <taxon>Bacteria</taxon>
        <taxon>Bacillati</taxon>
        <taxon>Cyanobacteriota</taxon>
        <taxon>Cyanophyceae</taxon>
        <taxon>Nostocales</taxon>
        <taxon>Nostocaceae</taxon>
        <taxon>Nostoc</taxon>
    </lineage>
</organism>
<feature type="repeat" description="WD" evidence="3">
    <location>
        <begin position="1339"/>
        <end position="1361"/>
    </location>
</feature>
<dbReference type="SMART" id="SM00320">
    <property type="entry name" value="WD40"/>
    <property type="match status" value="15"/>
</dbReference>
<dbReference type="SUPFAM" id="SSF48452">
    <property type="entry name" value="TPR-like"/>
    <property type="match status" value="2"/>
</dbReference>
<dbReference type="PROSITE" id="PS50005">
    <property type="entry name" value="TPR"/>
    <property type="match status" value="1"/>
</dbReference>
<feature type="coiled-coil region" evidence="5">
    <location>
        <begin position="869"/>
        <end position="920"/>
    </location>
</feature>
<feature type="repeat" description="WD" evidence="3">
    <location>
        <begin position="1445"/>
        <end position="1476"/>
    </location>
</feature>
<dbReference type="InterPro" id="IPR011990">
    <property type="entry name" value="TPR-like_helical_dom_sf"/>
</dbReference>
<feature type="domain" description="Novel STAND NTPase 1" evidence="6">
    <location>
        <begin position="497"/>
        <end position="859"/>
    </location>
</feature>
<dbReference type="Gene3D" id="1.25.40.10">
    <property type="entry name" value="Tetratricopeptide repeat domain"/>
    <property type="match status" value="3"/>
</dbReference>
<feature type="repeat" description="WD" evidence="3">
    <location>
        <begin position="1529"/>
        <end position="1563"/>
    </location>
</feature>
<proteinExistence type="predicted"/>
<comment type="caution">
    <text evidence="7">The sequence shown here is derived from an EMBL/GenBank/DDBJ whole genome shotgun (WGS) entry which is preliminary data.</text>
</comment>
<feature type="repeat" description="TPR" evidence="4">
    <location>
        <begin position="1740"/>
        <end position="1773"/>
    </location>
</feature>
<dbReference type="Pfam" id="PF20703">
    <property type="entry name" value="nSTAND1"/>
    <property type="match status" value="1"/>
</dbReference>
<keyword evidence="1 3" id="KW-0853">WD repeat</keyword>
<keyword evidence="4" id="KW-0802">TPR repeat</keyword>
<dbReference type="PRINTS" id="PR00320">
    <property type="entry name" value="GPROTEINBRPT"/>
</dbReference>
<dbReference type="InterPro" id="IPR027417">
    <property type="entry name" value="P-loop_NTPase"/>
</dbReference>
<evidence type="ECO:0000313" key="8">
    <source>
        <dbReference type="Proteomes" id="UP000604661"/>
    </source>
</evidence>
<feature type="repeat" description="WD" evidence="3">
    <location>
        <begin position="1488"/>
        <end position="1522"/>
    </location>
</feature>
<name>A0ABR8F6R6_NOSLI</name>
<dbReference type="InterPro" id="IPR020472">
    <property type="entry name" value="WD40_PAC1"/>
</dbReference>
<feature type="repeat" description="WD" evidence="3">
    <location>
        <begin position="1234"/>
        <end position="1275"/>
    </location>
</feature>
<dbReference type="Proteomes" id="UP000604661">
    <property type="component" value="Unassembled WGS sequence"/>
</dbReference>
<feature type="repeat" description="WD" evidence="3">
    <location>
        <begin position="1361"/>
        <end position="1402"/>
    </location>
</feature>
<evidence type="ECO:0000256" key="1">
    <source>
        <dbReference type="ARBA" id="ARBA00022574"/>
    </source>
</evidence>
<dbReference type="InterPro" id="IPR019775">
    <property type="entry name" value="WD40_repeat_CS"/>
</dbReference>
<keyword evidence="5" id="KW-0175">Coiled coil</keyword>
<accession>A0ABR8F6R6</accession>
<sequence length="1874" mass="209219">MDTQRQSDEPIDNERSLQQLAWTLQASVGKFKLIWARCNYSNLRTRLIERLSEICKIKIQVLQLKESERTLFTAIREELQPDTQALMIVGWESLQDLPQMLTSANQVREEFRKNLSIPVVVWISEEIHHTIMEIAPDLESWGTSRSFAIAQPDLSEFIQQLADEYFNGKLGINDYSILELELEAAQKELRCNDQETEANLASVLGFVKQTNNKIADALEYYQKARVLCQKLNNSEKQVRVLGEIAYCYYFKAFKTKDTTHLDWQATRQYTQEYITFLNEANNQELTANSIAKFGNILRDLKEWEQLKYLAQQALEVHQANNQPIELAKDYGFLAQVALAQSRWSEAKELAQKAKDILPVTSAIEATDISVVVSKLAEEPNIPYDLSLYHFILAQAEYELGEPQQAIQNLEVARDVSSPIKDLQLHLDILSYLQRLYFEKKEYLKAYNTKQQQRSVEQQFGLRAFIGAGRLQSTKVAQIAATKTETQESIAPEIAASGRLLDIERLIERLGRHDHKLIVIHGQSGVGKSSLVNAGLVPALKNKSVGIQDYLPVAMRVYTNWAEELGKLMREALQQKGRASNEEPKELEVPGSKIQASPADLTLLISQLRENEQRNLRTVLIFDQFEEFFFVYTKPKQRQQFFEFLGECLNILSVKVILSLRVDYLHYLLECNRLSSMTIIGNDLLSNNILYELGNFSPDDTKSIIQRLTETTSFQLEQALIEQLVNDLANELGEVRPIELQIVGAQLQTDNITTLGEYQQRGTREELVKRYLAEVVNDCGVENQQIAEILLYLLTDEKGTRPLKTRVELERELQPLAADATTNSNRLDLVLEIFVKSGVVVLLPENPFDRYQLVHDYLATFIRQQQQPKLQELMAELEREKKQRLLEQEQRLLEQEQRLLAQEQLQQSEQAKQILAAANTKATQRIRLGSGVLGISLVLAGITAFFANQAYRTSQEAQTGARLERQGITAWQNFQVQEIEALLLAMQAGQELQQLVKDKRPLEEYPTASPNLALQTILDNIHEQNRLKGHTSNVETASFSPDGKRIVTASFDGTARVWNLSGRQLAEIKGHTSSVNSASFSPDGKRIVTASFDGTARVWNLSGRPLAELKGHTKQLTSDSFSPDGKRIVIGSSDNTARVWNLSGKLLTEIKGHTGRVKSASFSPDGKRIVTASDDNTARVWDLSGKPLAKLKGHTSMVDTASFSPDGKRIVTASSMLSENTVRVWDLSGKQLAELKGHTGHVISASFSPDGKRIVTASFDGTARVWGLSGEQLAEFKADTDGLVKSASFSPDGKRIVTASSDGTARVWDLSVKQLAELKEDIGKVISASFTLDGKSIVTIVTASSDGTVGVWDLSGKKLAQIKGHIERADTASFSPDGKRIVTASLDGMWEVWDLSGKKLAEFKADSALVNSASFSPDGKHILIASWLNESTVWVWDLSGKKLAQIKGHIGTVNSASFSPDGKRIVTASDDNTARVWVWDLSGKLLTEIKGHTSSVNSASFSPDGKRIVTASDDGTVRVWDLSGKLLTEIKGHTGRVNNASFSPDGKRIVTASDDRMVWVWDLSGKLLTEIKGHTGRVNSASFSPDGKRIVTASDDRTARVWDLSGKLLTELKGHTSSVSYASFSPDGKRIVTGNNRILSTDGTARVWRVDSLDVLLSRGCQWLNDYLVLNPKDLQTLTVCQNKSNLMAAAPFMVKEGENDARAGSTESAIATFQTAFQWNPNLKFDPKVKAAEFANKGKAERLIQEGERIVKENKVQQAVEYYNEAQKLDPQIEISADSWNTLCRQGSLRKKANLVIFACDKAVQLQPYSASIRDSRGLARALTGDTKGAIADFEAYIAQVDDKDTKAQRQRWVKELKAGKNPFTDEELKKLLQ</sequence>
<evidence type="ECO:0000256" key="3">
    <source>
        <dbReference type="PROSITE-ProRule" id="PRU00221"/>
    </source>
</evidence>
<dbReference type="PROSITE" id="PS50082">
    <property type="entry name" value="WD_REPEATS_2"/>
    <property type="match status" value="13"/>
</dbReference>
<reference evidence="7 8" key="1">
    <citation type="journal article" date="2020" name="ISME J.">
        <title>Comparative genomics reveals insights into cyanobacterial evolution and habitat adaptation.</title>
        <authorList>
            <person name="Chen M.Y."/>
            <person name="Teng W.K."/>
            <person name="Zhao L."/>
            <person name="Hu C.X."/>
            <person name="Zhou Y.K."/>
            <person name="Han B.P."/>
            <person name="Song L.R."/>
            <person name="Shu W.S."/>
        </authorList>
    </citation>
    <scope>NUCLEOTIDE SEQUENCE [LARGE SCALE GENOMIC DNA]</scope>
    <source>
        <strain evidence="7 8">FACHB-391</strain>
    </source>
</reference>
<dbReference type="SMART" id="SM00028">
    <property type="entry name" value="TPR"/>
    <property type="match status" value="4"/>
</dbReference>
<dbReference type="PANTHER" id="PTHR19848:SF8">
    <property type="entry name" value="F-BOX AND WD REPEAT DOMAIN CONTAINING 7"/>
    <property type="match status" value="1"/>
</dbReference>
<evidence type="ECO:0000256" key="4">
    <source>
        <dbReference type="PROSITE-ProRule" id="PRU00339"/>
    </source>
</evidence>
<feature type="repeat" description="WD" evidence="3">
    <location>
        <begin position="1190"/>
        <end position="1234"/>
    </location>
</feature>
<dbReference type="InterPro" id="IPR015943">
    <property type="entry name" value="WD40/YVTN_repeat-like_dom_sf"/>
</dbReference>
<dbReference type="PROSITE" id="PS00678">
    <property type="entry name" value="WD_REPEATS_1"/>
    <property type="match status" value="10"/>
</dbReference>
<dbReference type="PROSITE" id="PS50294">
    <property type="entry name" value="WD_REPEATS_REGION"/>
    <property type="match status" value="11"/>
</dbReference>
<feature type="repeat" description="WD" evidence="3">
    <location>
        <begin position="1149"/>
        <end position="1183"/>
    </location>
</feature>
<dbReference type="SUPFAM" id="SSF50998">
    <property type="entry name" value="Quinoprotein alcohol dehydrogenase-like"/>
    <property type="match status" value="1"/>
</dbReference>
<dbReference type="SUPFAM" id="SSF52540">
    <property type="entry name" value="P-loop containing nucleoside triphosphate hydrolases"/>
    <property type="match status" value="1"/>
</dbReference>
<feature type="repeat" description="WD" evidence="3">
    <location>
        <begin position="1570"/>
        <end position="1604"/>
    </location>
</feature>
<feature type="repeat" description="WD" evidence="3">
    <location>
        <begin position="1067"/>
        <end position="1101"/>
    </location>
</feature>
<dbReference type="Gene3D" id="2.130.10.10">
    <property type="entry name" value="YVTN repeat-like/Quinoprotein amine dehydrogenase"/>
    <property type="match status" value="3"/>
</dbReference>
<dbReference type="InterPro" id="IPR011047">
    <property type="entry name" value="Quinoprotein_ADH-like_sf"/>
</dbReference>
<dbReference type="EMBL" id="JACJTE010000118">
    <property type="protein sequence ID" value="MBD2565880.1"/>
    <property type="molecule type" value="Genomic_DNA"/>
</dbReference>
<gene>
    <name evidence="7" type="ORF">H6G95_36060</name>
</gene>
<evidence type="ECO:0000313" key="7">
    <source>
        <dbReference type="EMBL" id="MBD2565880.1"/>
    </source>
</evidence>